<dbReference type="PANTHER" id="PTHR35175">
    <property type="entry name" value="DUF1289 DOMAIN-CONTAINING PROTEIN"/>
    <property type="match status" value="1"/>
</dbReference>
<comment type="caution">
    <text evidence="1">The sequence shown here is derived from an EMBL/GenBank/DDBJ whole genome shotgun (WGS) entry which is preliminary data.</text>
</comment>
<keyword evidence="2" id="KW-1185">Reference proteome</keyword>
<sequence length="68" mass="7388">MVVTHQTPVETPCIGICRLDAAQSLCVGCGRTLGEIGNWLAFEPQERRRVVALLPERLASLAVERGQA</sequence>
<reference evidence="1 2" key="1">
    <citation type="submission" date="2019-09" db="EMBL/GenBank/DDBJ databases">
        <title>YIM 132180 draft genome.</title>
        <authorList>
            <person name="Zhang K."/>
        </authorList>
    </citation>
    <scope>NUCLEOTIDE SEQUENCE [LARGE SCALE GENOMIC DNA]</scope>
    <source>
        <strain evidence="1 2">YIM 132180</strain>
    </source>
</reference>
<proteinExistence type="predicted"/>
<dbReference type="InterPro" id="IPR010710">
    <property type="entry name" value="DUF1289"/>
</dbReference>
<gene>
    <name evidence="1" type="ORF">F6X38_03480</name>
</gene>
<name>A0A7V7PS99_9HYPH</name>
<evidence type="ECO:0000313" key="2">
    <source>
        <dbReference type="Proteomes" id="UP000432089"/>
    </source>
</evidence>
<organism evidence="1 2">
    <name type="scientific">Plantimonas leprariae</name>
    <dbReference type="NCBI Taxonomy" id="2615207"/>
    <lineage>
        <taxon>Bacteria</taxon>
        <taxon>Pseudomonadati</taxon>
        <taxon>Pseudomonadota</taxon>
        <taxon>Alphaproteobacteria</taxon>
        <taxon>Hyphomicrobiales</taxon>
        <taxon>Aurantimonadaceae</taxon>
        <taxon>Plantimonas</taxon>
    </lineage>
</organism>
<protein>
    <submittedName>
        <fullName evidence="1">DUF1289 domain-containing protein</fullName>
    </submittedName>
</protein>
<dbReference type="AlphaFoldDB" id="A0A7V7PS99"/>
<evidence type="ECO:0000313" key="1">
    <source>
        <dbReference type="EMBL" id="KAB0681893.1"/>
    </source>
</evidence>
<dbReference type="Pfam" id="PF06945">
    <property type="entry name" value="DUF1289"/>
    <property type="match status" value="1"/>
</dbReference>
<dbReference type="RefSeq" id="WP_150968153.1">
    <property type="nucleotide sequence ID" value="NZ_VZDO01000002.1"/>
</dbReference>
<dbReference type="EMBL" id="VZDO01000002">
    <property type="protein sequence ID" value="KAB0681893.1"/>
    <property type="molecule type" value="Genomic_DNA"/>
</dbReference>
<dbReference type="Proteomes" id="UP000432089">
    <property type="component" value="Unassembled WGS sequence"/>
</dbReference>
<accession>A0A7V7PS99</accession>
<dbReference type="PANTHER" id="PTHR35175:SF2">
    <property type="entry name" value="DUF1289 DOMAIN-CONTAINING PROTEIN"/>
    <property type="match status" value="1"/>
</dbReference>